<comment type="caution">
    <text evidence="7">The sequence shown here is derived from an EMBL/GenBank/DDBJ whole genome shotgun (WGS) entry which is preliminary data.</text>
</comment>
<evidence type="ECO:0000259" key="6">
    <source>
        <dbReference type="Pfam" id="PF12697"/>
    </source>
</evidence>
<feature type="region of interest" description="Disordered" evidence="5">
    <location>
        <begin position="238"/>
        <end position="262"/>
    </location>
</feature>
<comment type="subcellular location">
    <subcellularLocation>
        <location evidence="1">Endoplasmic reticulum</location>
    </subcellularLocation>
    <subcellularLocation>
        <location evidence="2">Membrane</location>
    </subcellularLocation>
</comment>
<evidence type="ECO:0000256" key="1">
    <source>
        <dbReference type="ARBA" id="ARBA00004240"/>
    </source>
</evidence>
<reference evidence="8" key="1">
    <citation type="journal article" date="2019" name="Int. J. Syst. Evol. Microbiol.">
        <title>The Global Catalogue of Microorganisms (GCM) 10K type strain sequencing project: providing services to taxonomists for standard genome sequencing and annotation.</title>
        <authorList>
            <consortium name="The Broad Institute Genomics Platform"/>
            <consortium name="The Broad Institute Genome Sequencing Center for Infectious Disease"/>
            <person name="Wu L."/>
            <person name="Ma J."/>
        </authorList>
    </citation>
    <scope>NUCLEOTIDE SEQUENCE [LARGE SCALE GENOMIC DNA]</scope>
    <source>
        <strain evidence="8">CGMCC 4.7198</strain>
    </source>
</reference>
<dbReference type="SUPFAM" id="SSF53474">
    <property type="entry name" value="alpha/beta-Hydrolases"/>
    <property type="match status" value="1"/>
</dbReference>
<dbReference type="PANTHER" id="PTHR48182">
    <property type="entry name" value="PROTEIN SERAC1"/>
    <property type="match status" value="1"/>
</dbReference>
<dbReference type="Proteomes" id="UP001596957">
    <property type="component" value="Unassembled WGS sequence"/>
</dbReference>
<feature type="region of interest" description="Disordered" evidence="5">
    <location>
        <begin position="408"/>
        <end position="435"/>
    </location>
</feature>
<dbReference type="InterPro" id="IPR029058">
    <property type="entry name" value="AB_hydrolase_fold"/>
</dbReference>
<feature type="domain" description="AB hydrolase-1" evidence="6">
    <location>
        <begin position="10"/>
        <end position="148"/>
    </location>
</feature>
<dbReference type="EMBL" id="JBHTEC010000004">
    <property type="protein sequence ID" value="MFD0287771.1"/>
    <property type="molecule type" value="Genomic_DNA"/>
</dbReference>
<dbReference type="GO" id="GO:0016787">
    <property type="term" value="F:hydrolase activity"/>
    <property type="evidence" value="ECO:0007669"/>
    <property type="project" value="UniProtKB-KW"/>
</dbReference>
<dbReference type="Gene3D" id="3.40.50.1820">
    <property type="entry name" value="alpha/beta hydrolase"/>
    <property type="match status" value="1"/>
</dbReference>
<dbReference type="InterPro" id="IPR052374">
    <property type="entry name" value="SERAC1"/>
</dbReference>
<keyword evidence="3" id="KW-0256">Endoplasmic reticulum</keyword>
<dbReference type="InterPro" id="IPR000073">
    <property type="entry name" value="AB_hydrolase_1"/>
</dbReference>
<evidence type="ECO:0000256" key="4">
    <source>
        <dbReference type="ARBA" id="ARBA00023136"/>
    </source>
</evidence>
<keyword evidence="4" id="KW-0472">Membrane</keyword>
<evidence type="ECO:0000313" key="8">
    <source>
        <dbReference type="Proteomes" id="UP001596957"/>
    </source>
</evidence>
<gene>
    <name evidence="7" type="ORF">ACFQZP_40330</name>
</gene>
<feature type="compositionally biased region" description="Low complexity" evidence="5">
    <location>
        <begin position="409"/>
        <end position="432"/>
    </location>
</feature>
<keyword evidence="8" id="KW-1185">Reference proteome</keyword>
<dbReference type="PANTHER" id="PTHR48182:SF2">
    <property type="entry name" value="PROTEIN SERAC1"/>
    <property type="match status" value="1"/>
</dbReference>
<sequence>MGVGTTNLGVVFIHGLFSSEKTWDPLARLLESDEGLTTVTVRRFGYASPKLRRFRPDRRTADYNDLAERLKAFLHYEAVGHDRLVLVAHSQGGLIVQRYLARMINSGQVQQLTKIRGVMLLACPNDGSDFMLPLRSAWWPGHPQVRELTPLNPDVKDAQRTVLDQIVYAQGGGASSGSIPFWVFGGSEDKVVVRASAQGVFPHVFMLPGDHFSIIKPKTHRDPVYVALRTHLLDVQQQADRADPGTDAPNPSESVSAAQATPWGDSAKAARILDVLPPYADWLKTLRTQDFFVVSGRVNRLFHEAADALSNDPLQFIDPALRDAATACSRAVTDLSEAMIDLLFADRVDDKAYEDLPAREKEDAWTLFLGEHQRGESERRLHALRNAFFETYDALVRLLNERLLAPEGTTSPPRVTSTPATVAAPPAVSNAAGPQMRVGQGLPRYERELRMAYDQLRSAGIGAPASDAYLSGSTAVQHFAASEEPGPGWVLSLRNGRAVAIGEPLWNALVRAGRPAADGDPLNAVGYPTAPGTEPAVLGPDVQRIALEGGSWGKGWLVRFDNGWRWEPQVDLHFNQTRSATNWTGAQPAPQLRLRAVITLPWETAEELQVTPARRRDLKSKLPFSRLAGAVTTLSLRRGADLRAAHWDLGPNRNAIDSVSYSATIASLDGRPALTGAVMASLPGALQSSTVTCAEVAIQDAAAWTAVLPPGASTKLTLEEVASVLLAAWETAADVLPAAACDVTTMRWAGPPTVELRVSAEGPHDQPRANLDTLIDLSETGPTDRSSLPEMAVTITVSPMLADTERRQVLRRALVRMLQGFGYVEADEHLLT</sequence>
<organism evidence="7 8">
    <name type="scientific">Streptomyces lutosisoli</name>
    <dbReference type="NCBI Taxonomy" id="2665721"/>
    <lineage>
        <taxon>Bacteria</taxon>
        <taxon>Bacillati</taxon>
        <taxon>Actinomycetota</taxon>
        <taxon>Actinomycetes</taxon>
        <taxon>Kitasatosporales</taxon>
        <taxon>Streptomycetaceae</taxon>
        <taxon>Streptomyces</taxon>
    </lineage>
</organism>
<evidence type="ECO:0000256" key="5">
    <source>
        <dbReference type="SAM" id="MobiDB-lite"/>
    </source>
</evidence>
<feature type="compositionally biased region" description="Polar residues" evidence="5">
    <location>
        <begin position="249"/>
        <end position="259"/>
    </location>
</feature>
<evidence type="ECO:0000256" key="2">
    <source>
        <dbReference type="ARBA" id="ARBA00004370"/>
    </source>
</evidence>
<dbReference type="Pfam" id="PF12697">
    <property type="entry name" value="Abhydrolase_6"/>
    <property type="match status" value="1"/>
</dbReference>
<protein>
    <submittedName>
        <fullName evidence="7">Alpha/beta fold hydrolase</fullName>
    </submittedName>
</protein>
<accession>A0ABW2VX83</accession>
<evidence type="ECO:0000313" key="7">
    <source>
        <dbReference type="EMBL" id="MFD0287771.1"/>
    </source>
</evidence>
<dbReference type="RefSeq" id="WP_381255863.1">
    <property type="nucleotide sequence ID" value="NZ_JBHTBI010000014.1"/>
</dbReference>
<evidence type="ECO:0000256" key="3">
    <source>
        <dbReference type="ARBA" id="ARBA00022824"/>
    </source>
</evidence>
<name>A0ABW2VX83_9ACTN</name>
<proteinExistence type="predicted"/>
<keyword evidence="7" id="KW-0378">Hydrolase</keyword>